<evidence type="ECO:0000313" key="1">
    <source>
        <dbReference type="EMBL" id="CAH1404456.1"/>
    </source>
</evidence>
<proteinExistence type="predicted"/>
<sequence>MLIHLKDLEVYKQQWAASMAVIDIPAVSWAMELNFRAGPILSLTSPGFQRAISDQPTCSLTRQRMIASIL</sequence>
<accession>A0A9P0MUZ7</accession>
<protein>
    <submittedName>
        <fullName evidence="1">Uncharacterized protein</fullName>
    </submittedName>
</protein>
<evidence type="ECO:0000313" key="2">
    <source>
        <dbReference type="Proteomes" id="UP001152798"/>
    </source>
</evidence>
<dbReference type="AlphaFoldDB" id="A0A9P0MUZ7"/>
<dbReference type="EMBL" id="OV725082">
    <property type="protein sequence ID" value="CAH1404456.1"/>
    <property type="molecule type" value="Genomic_DNA"/>
</dbReference>
<reference evidence="1" key="1">
    <citation type="submission" date="2022-01" db="EMBL/GenBank/DDBJ databases">
        <authorList>
            <person name="King R."/>
        </authorList>
    </citation>
    <scope>NUCLEOTIDE SEQUENCE</scope>
</reference>
<keyword evidence="2" id="KW-1185">Reference proteome</keyword>
<organism evidence="1 2">
    <name type="scientific">Nezara viridula</name>
    <name type="common">Southern green stink bug</name>
    <name type="synonym">Cimex viridulus</name>
    <dbReference type="NCBI Taxonomy" id="85310"/>
    <lineage>
        <taxon>Eukaryota</taxon>
        <taxon>Metazoa</taxon>
        <taxon>Ecdysozoa</taxon>
        <taxon>Arthropoda</taxon>
        <taxon>Hexapoda</taxon>
        <taxon>Insecta</taxon>
        <taxon>Pterygota</taxon>
        <taxon>Neoptera</taxon>
        <taxon>Paraneoptera</taxon>
        <taxon>Hemiptera</taxon>
        <taxon>Heteroptera</taxon>
        <taxon>Panheteroptera</taxon>
        <taxon>Pentatomomorpha</taxon>
        <taxon>Pentatomoidea</taxon>
        <taxon>Pentatomidae</taxon>
        <taxon>Pentatominae</taxon>
        <taxon>Nezara</taxon>
    </lineage>
</organism>
<name>A0A9P0MUZ7_NEZVI</name>
<dbReference type="Proteomes" id="UP001152798">
    <property type="component" value="Chromosome 6"/>
</dbReference>
<gene>
    <name evidence="1" type="ORF">NEZAVI_LOCUS12863</name>
</gene>